<dbReference type="Pfam" id="PF05193">
    <property type="entry name" value="Peptidase_M16_C"/>
    <property type="match status" value="1"/>
</dbReference>
<reference evidence="9" key="2">
    <citation type="submission" date="2022-06" db="UniProtKB">
        <authorList>
            <consortium name="EnsemblMetazoa"/>
        </authorList>
    </citation>
    <scope>IDENTIFICATION</scope>
    <source>
        <strain evidence="9">DF5081</strain>
    </source>
</reference>
<evidence type="ECO:0000256" key="4">
    <source>
        <dbReference type="ARBA" id="ARBA00022801"/>
    </source>
</evidence>
<dbReference type="GO" id="GO:0004222">
    <property type="term" value="F:metalloendopeptidase activity"/>
    <property type="evidence" value="ECO:0007669"/>
    <property type="project" value="TreeGrafter"/>
</dbReference>
<proteinExistence type="predicted"/>
<evidence type="ECO:0000256" key="7">
    <source>
        <dbReference type="ARBA" id="ARBA00023128"/>
    </source>
</evidence>
<evidence type="ECO:0000256" key="1">
    <source>
        <dbReference type="ARBA" id="ARBA00004173"/>
    </source>
</evidence>
<evidence type="ECO:0000313" key="10">
    <source>
        <dbReference type="Proteomes" id="UP000005237"/>
    </source>
</evidence>
<evidence type="ECO:0000259" key="8">
    <source>
        <dbReference type="Pfam" id="PF05193"/>
    </source>
</evidence>
<dbReference type="GO" id="GO:0046872">
    <property type="term" value="F:metal ion binding"/>
    <property type="evidence" value="ECO:0007669"/>
    <property type="project" value="UniProtKB-KW"/>
</dbReference>
<name>A0A8R1EI95_CAEJA</name>
<sequence>MKLSEDQSIESFQSFNTCYKETGLAGTYFVVHPSSIDNLIESVFQQWVWMATSIDEATVERAKRSLLTNLLLMLDGSTPVCEDIGRQLLCYGRRIPTPELTARVEAITVDEVKDVVQRIFVQGQISATVVGPTGQWPAREQIQAKLAAMV</sequence>
<keyword evidence="10" id="KW-1185">Reference proteome</keyword>
<accession>A0A8R1EI95</accession>
<evidence type="ECO:0000256" key="5">
    <source>
        <dbReference type="ARBA" id="ARBA00022833"/>
    </source>
</evidence>
<evidence type="ECO:0000256" key="2">
    <source>
        <dbReference type="ARBA" id="ARBA00022670"/>
    </source>
</evidence>
<keyword evidence="3" id="KW-0479">Metal-binding</keyword>
<feature type="domain" description="Peptidase M16 C-terminal" evidence="8">
    <location>
        <begin position="5"/>
        <end position="66"/>
    </location>
</feature>
<evidence type="ECO:0000256" key="3">
    <source>
        <dbReference type="ARBA" id="ARBA00022723"/>
    </source>
</evidence>
<dbReference type="InterPro" id="IPR011249">
    <property type="entry name" value="Metalloenz_LuxS/M16"/>
</dbReference>
<reference evidence="10" key="1">
    <citation type="submission" date="2010-08" db="EMBL/GenBank/DDBJ databases">
        <authorList>
            <consortium name="Caenorhabditis japonica Sequencing Consortium"/>
            <person name="Wilson R.K."/>
        </authorList>
    </citation>
    <scope>NUCLEOTIDE SEQUENCE [LARGE SCALE GENOMIC DNA]</scope>
    <source>
        <strain evidence="10">DF5081</strain>
    </source>
</reference>
<evidence type="ECO:0000313" key="9">
    <source>
        <dbReference type="EnsemblMetazoa" id="CJA35615.1"/>
    </source>
</evidence>
<dbReference type="PANTHER" id="PTHR11851:SF149">
    <property type="entry name" value="GH01077P"/>
    <property type="match status" value="1"/>
</dbReference>
<dbReference type="Proteomes" id="UP000005237">
    <property type="component" value="Unassembled WGS sequence"/>
</dbReference>
<dbReference type="GO" id="GO:0006627">
    <property type="term" value="P:protein processing involved in protein targeting to mitochondrion"/>
    <property type="evidence" value="ECO:0007669"/>
    <property type="project" value="TreeGrafter"/>
</dbReference>
<keyword evidence="4" id="KW-0378">Hydrolase</keyword>
<keyword evidence="5" id="KW-0862">Zinc</keyword>
<evidence type="ECO:0000256" key="6">
    <source>
        <dbReference type="ARBA" id="ARBA00023049"/>
    </source>
</evidence>
<dbReference type="SUPFAM" id="SSF63411">
    <property type="entry name" value="LuxS/MPP-like metallohydrolase"/>
    <property type="match status" value="1"/>
</dbReference>
<dbReference type="EnsemblMetazoa" id="CJA35615.1">
    <property type="protein sequence ID" value="CJA35615.1"/>
    <property type="gene ID" value="WBGene00211462"/>
</dbReference>
<keyword evidence="7" id="KW-0496">Mitochondrion</keyword>
<dbReference type="PANTHER" id="PTHR11851">
    <property type="entry name" value="METALLOPROTEASE"/>
    <property type="match status" value="1"/>
</dbReference>
<comment type="subcellular location">
    <subcellularLocation>
        <location evidence="1">Mitochondrion</location>
    </subcellularLocation>
</comment>
<dbReference type="GO" id="GO:0005739">
    <property type="term" value="C:mitochondrion"/>
    <property type="evidence" value="ECO:0007669"/>
    <property type="project" value="UniProtKB-SubCell"/>
</dbReference>
<keyword evidence="6" id="KW-0482">Metalloprotease</keyword>
<dbReference type="AlphaFoldDB" id="A0A8R1EI95"/>
<dbReference type="InterPro" id="IPR050361">
    <property type="entry name" value="MPP/UQCRC_Complex"/>
</dbReference>
<dbReference type="InterPro" id="IPR007863">
    <property type="entry name" value="Peptidase_M16_C"/>
</dbReference>
<dbReference type="Gene3D" id="3.30.830.10">
    <property type="entry name" value="Metalloenzyme, LuxS/M16 peptidase-like"/>
    <property type="match status" value="1"/>
</dbReference>
<keyword evidence="2" id="KW-0645">Protease</keyword>
<organism evidence="9 10">
    <name type="scientific">Caenorhabditis japonica</name>
    <dbReference type="NCBI Taxonomy" id="281687"/>
    <lineage>
        <taxon>Eukaryota</taxon>
        <taxon>Metazoa</taxon>
        <taxon>Ecdysozoa</taxon>
        <taxon>Nematoda</taxon>
        <taxon>Chromadorea</taxon>
        <taxon>Rhabditida</taxon>
        <taxon>Rhabditina</taxon>
        <taxon>Rhabditomorpha</taxon>
        <taxon>Rhabditoidea</taxon>
        <taxon>Rhabditidae</taxon>
        <taxon>Peloderinae</taxon>
        <taxon>Caenorhabditis</taxon>
    </lineage>
</organism>
<protein>
    <submittedName>
        <fullName evidence="9">Peptidase_M16_C domain-containing protein</fullName>
    </submittedName>
</protein>